<evidence type="ECO:0000313" key="1">
    <source>
        <dbReference type="EMBL" id="KKN82768.1"/>
    </source>
</evidence>
<comment type="caution">
    <text evidence="1">The sequence shown here is derived from an EMBL/GenBank/DDBJ whole genome shotgun (WGS) entry which is preliminary data.</text>
</comment>
<dbReference type="EMBL" id="LAZR01000195">
    <property type="protein sequence ID" value="KKN82768.1"/>
    <property type="molecule type" value="Genomic_DNA"/>
</dbReference>
<sequence length="60" mass="7084">MKFREEKFDTIKIKTGSEEDVTKAIEEISVTHIIIDMQYGFTVDRDSVMWYSVLIIARKK</sequence>
<reference evidence="1" key="1">
    <citation type="journal article" date="2015" name="Nature">
        <title>Complex archaea that bridge the gap between prokaryotes and eukaryotes.</title>
        <authorList>
            <person name="Spang A."/>
            <person name="Saw J.H."/>
            <person name="Jorgensen S.L."/>
            <person name="Zaremba-Niedzwiedzka K."/>
            <person name="Martijn J."/>
            <person name="Lind A.E."/>
            <person name="van Eijk R."/>
            <person name="Schleper C."/>
            <person name="Guy L."/>
            <person name="Ettema T.J."/>
        </authorList>
    </citation>
    <scope>NUCLEOTIDE SEQUENCE</scope>
</reference>
<organism evidence="1">
    <name type="scientific">marine sediment metagenome</name>
    <dbReference type="NCBI Taxonomy" id="412755"/>
    <lineage>
        <taxon>unclassified sequences</taxon>
        <taxon>metagenomes</taxon>
        <taxon>ecological metagenomes</taxon>
    </lineage>
</organism>
<gene>
    <name evidence="1" type="ORF">LCGC14_0305920</name>
</gene>
<dbReference type="AlphaFoldDB" id="A0A0F9WV54"/>
<protein>
    <submittedName>
        <fullName evidence="1">Uncharacterized protein</fullName>
    </submittedName>
</protein>
<accession>A0A0F9WV54</accession>
<proteinExistence type="predicted"/>
<name>A0A0F9WV54_9ZZZZ</name>